<organism evidence="2 3">
    <name type="scientific">Acidicapsa dinghuensis</name>
    <dbReference type="NCBI Taxonomy" id="2218256"/>
    <lineage>
        <taxon>Bacteria</taxon>
        <taxon>Pseudomonadati</taxon>
        <taxon>Acidobacteriota</taxon>
        <taxon>Terriglobia</taxon>
        <taxon>Terriglobales</taxon>
        <taxon>Acidobacteriaceae</taxon>
        <taxon>Acidicapsa</taxon>
    </lineage>
</organism>
<proteinExistence type="predicted"/>
<name>A0ABW1EFG5_9BACT</name>
<gene>
    <name evidence="2" type="ORF">ACFPT7_11140</name>
</gene>
<keyword evidence="1" id="KW-0812">Transmembrane</keyword>
<dbReference type="Proteomes" id="UP001596091">
    <property type="component" value="Unassembled WGS sequence"/>
</dbReference>
<keyword evidence="1" id="KW-0472">Membrane</keyword>
<evidence type="ECO:0008006" key="4">
    <source>
        <dbReference type="Google" id="ProtNLM"/>
    </source>
</evidence>
<reference evidence="3" key="1">
    <citation type="journal article" date="2019" name="Int. J. Syst. Evol. Microbiol.">
        <title>The Global Catalogue of Microorganisms (GCM) 10K type strain sequencing project: providing services to taxonomists for standard genome sequencing and annotation.</title>
        <authorList>
            <consortium name="The Broad Institute Genomics Platform"/>
            <consortium name="The Broad Institute Genome Sequencing Center for Infectious Disease"/>
            <person name="Wu L."/>
            <person name="Ma J."/>
        </authorList>
    </citation>
    <scope>NUCLEOTIDE SEQUENCE [LARGE SCALE GENOMIC DNA]</scope>
    <source>
        <strain evidence="3">JCM 4087</strain>
    </source>
</reference>
<keyword evidence="1" id="KW-1133">Transmembrane helix</keyword>
<sequence length="208" mass="23034">MRLEDEFDDLLREVGREHRAIEPPERLEPALLAKMRELQVNAKREQSTAMARRAWAWGAAAVLAGLAVWGTIVWRSHSWKSPEATIKATPHELQNRTPRADAHAAVEQVIQPAHRDVDQMQERRRAVHETAHEVALAAHTGSLDVFIPLPTSEGLPPANQLSLVRVTLTGSDLQQYGLQAPPDAAARSLLAEFVVGEDGLPRAIRIVQ</sequence>
<evidence type="ECO:0000313" key="2">
    <source>
        <dbReference type="EMBL" id="MFC5862848.1"/>
    </source>
</evidence>
<feature type="transmembrane region" description="Helical" evidence="1">
    <location>
        <begin position="54"/>
        <end position="74"/>
    </location>
</feature>
<dbReference type="EMBL" id="JBHSPH010000002">
    <property type="protein sequence ID" value="MFC5862848.1"/>
    <property type="molecule type" value="Genomic_DNA"/>
</dbReference>
<evidence type="ECO:0000313" key="3">
    <source>
        <dbReference type="Proteomes" id="UP001596091"/>
    </source>
</evidence>
<accession>A0ABW1EFG5</accession>
<dbReference type="RefSeq" id="WP_263336825.1">
    <property type="nucleotide sequence ID" value="NZ_JAGSYH010000003.1"/>
</dbReference>
<protein>
    <recommendedName>
        <fullName evidence="4">Anti-sigma factor</fullName>
    </recommendedName>
</protein>
<comment type="caution">
    <text evidence="2">The sequence shown here is derived from an EMBL/GenBank/DDBJ whole genome shotgun (WGS) entry which is preliminary data.</text>
</comment>
<keyword evidence="3" id="KW-1185">Reference proteome</keyword>
<evidence type="ECO:0000256" key="1">
    <source>
        <dbReference type="SAM" id="Phobius"/>
    </source>
</evidence>